<keyword evidence="1" id="KW-0812">Transmembrane</keyword>
<organism evidence="2 3">
    <name type="scientific">Bacillus thuringiensis serovar yosoo</name>
    <dbReference type="NCBI Taxonomy" id="180848"/>
    <lineage>
        <taxon>Bacteria</taxon>
        <taxon>Bacillati</taxon>
        <taxon>Bacillota</taxon>
        <taxon>Bacilli</taxon>
        <taxon>Bacillales</taxon>
        <taxon>Bacillaceae</taxon>
        <taxon>Bacillus</taxon>
        <taxon>Bacillus cereus group</taxon>
    </lineage>
</organism>
<feature type="transmembrane region" description="Helical" evidence="1">
    <location>
        <begin position="35"/>
        <end position="59"/>
    </location>
</feature>
<proteinExistence type="predicted"/>
<keyword evidence="1" id="KW-1133">Transmembrane helix</keyword>
<protein>
    <submittedName>
        <fullName evidence="2">Uncharacterized protein</fullName>
    </submittedName>
</protein>
<name>A0A9X6IGF5_BACTU</name>
<evidence type="ECO:0000313" key="2">
    <source>
        <dbReference type="EMBL" id="OTY60499.1"/>
    </source>
</evidence>
<comment type="caution">
    <text evidence="2">The sequence shown here is derived from an EMBL/GenBank/DDBJ whole genome shotgun (WGS) entry which is preliminary data.</text>
</comment>
<reference evidence="2 3" key="1">
    <citation type="submission" date="2016-10" db="EMBL/GenBank/DDBJ databases">
        <title>Comparative genomics of Bacillus thuringiensis reveals a path to pathogens against multiple invertebrate hosts.</title>
        <authorList>
            <person name="Zheng J."/>
            <person name="Gao Q."/>
            <person name="Liu H."/>
            <person name="Peng D."/>
            <person name="Ruan L."/>
            <person name="Sun M."/>
        </authorList>
    </citation>
    <scope>NUCLEOTIDE SEQUENCE [LARGE SCALE GENOMIC DNA]</scope>
    <source>
        <strain evidence="2">BGSC 4CA1</strain>
    </source>
</reference>
<keyword evidence="1" id="KW-0472">Membrane</keyword>
<gene>
    <name evidence="2" type="ORF">BK746_07590</name>
</gene>
<dbReference type="EMBL" id="NFDN01000037">
    <property type="protein sequence ID" value="OTY60499.1"/>
    <property type="molecule type" value="Genomic_DNA"/>
</dbReference>
<dbReference type="AlphaFoldDB" id="A0A9X6IGF5"/>
<accession>A0A9X6IGF5</accession>
<sequence length="75" mass="8899">MGMASPYHFEKIVRLEANCTQPSVFLLFKEIDSFLFLYISWRVFITYTLIEKIIIITVLQHCKVDVRKIDIFIKA</sequence>
<evidence type="ECO:0000256" key="1">
    <source>
        <dbReference type="SAM" id="Phobius"/>
    </source>
</evidence>
<dbReference type="Proteomes" id="UP000195129">
    <property type="component" value="Unassembled WGS sequence"/>
</dbReference>
<evidence type="ECO:0000313" key="3">
    <source>
        <dbReference type="Proteomes" id="UP000195129"/>
    </source>
</evidence>